<gene>
    <name evidence="2" type="ORF">FQV27_10290</name>
</gene>
<evidence type="ECO:0000313" key="2">
    <source>
        <dbReference type="EMBL" id="TXB69332.1"/>
    </source>
</evidence>
<keyword evidence="1" id="KW-0812">Transmembrane</keyword>
<dbReference type="OrthoDB" id="5114731at2"/>
<protein>
    <submittedName>
        <fullName evidence="2">Uncharacterized protein</fullName>
    </submittedName>
</protein>
<reference evidence="2 3" key="1">
    <citation type="submission" date="2019-08" db="EMBL/GenBank/DDBJ databases">
        <authorList>
            <person name="Ye J."/>
        </authorList>
    </citation>
    <scope>NUCLEOTIDE SEQUENCE [LARGE SCALE GENOMIC DNA]</scope>
    <source>
        <strain evidence="2 3">TK008</strain>
    </source>
</reference>
<organism evidence="2 3">
    <name type="scientific">Paracoccus aurantiacus</name>
    <dbReference type="NCBI Taxonomy" id="2599412"/>
    <lineage>
        <taxon>Bacteria</taxon>
        <taxon>Pseudomonadati</taxon>
        <taxon>Pseudomonadota</taxon>
        <taxon>Alphaproteobacteria</taxon>
        <taxon>Rhodobacterales</taxon>
        <taxon>Paracoccaceae</taxon>
        <taxon>Paracoccus</taxon>
    </lineage>
</organism>
<feature type="transmembrane region" description="Helical" evidence="1">
    <location>
        <begin position="141"/>
        <end position="160"/>
    </location>
</feature>
<feature type="transmembrane region" description="Helical" evidence="1">
    <location>
        <begin position="107"/>
        <end position="129"/>
    </location>
</feature>
<dbReference type="EMBL" id="VOPL01000003">
    <property type="protein sequence ID" value="TXB69332.1"/>
    <property type="molecule type" value="Genomic_DNA"/>
</dbReference>
<evidence type="ECO:0000313" key="3">
    <source>
        <dbReference type="Proteomes" id="UP000321562"/>
    </source>
</evidence>
<sequence length="198" mass="22264">MSSPDEQDGKGQPGTHFFIAAIVVAVAIWPIGFDLGAYGTIFFDRLLEIWAISVAALLAGLLVDRKRDQDILTRRDVLLLALPSLWLLTTILRFETGSTPMRWLNDALMFATGFFSVPHIIRVTLPIAMPEVLAVRGRRQSLNLAVLTLIIALASFLLGYRNDLIMTCEDFRVAGDDLPTNCRQTEERYEHGRFRFPD</sequence>
<feature type="transmembrane region" description="Helical" evidence="1">
    <location>
        <begin position="47"/>
        <end position="65"/>
    </location>
</feature>
<feature type="transmembrane region" description="Helical" evidence="1">
    <location>
        <begin position="17"/>
        <end position="41"/>
    </location>
</feature>
<dbReference type="RefSeq" id="WP_147098040.1">
    <property type="nucleotide sequence ID" value="NZ_JBHUFH010000011.1"/>
</dbReference>
<keyword evidence="3" id="KW-1185">Reference proteome</keyword>
<keyword evidence="1" id="KW-1133">Transmembrane helix</keyword>
<dbReference type="AlphaFoldDB" id="A0A5C6S690"/>
<comment type="caution">
    <text evidence="2">The sequence shown here is derived from an EMBL/GenBank/DDBJ whole genome shotgun (WGS) entry which is preliminary data.</text>
</comment>
<feature type="transmembrane region" description="Helical" evidence="1">
    <location>
        <begin position="77"/>
        <end position="95"/>
    </location>
</feature>
<name>A0A5C6S690_9RHOB</name>
<dbReference type="Proteomes" id="UP000321562">
    <property type="component" value="Unassembled WGS sequence"/>
</dbReference>
<proteinExistence type="predicted"/>
<keyword evidence="1" id="KW-0472">Membrane</keyword>
<accession>A0A5C6S690</accession>
<evidence type="ECO:0000256" key="1">
    <source>
        <dbReference type="SAM" id="Phobius"/>
    </source>
</evidence>